<gene>
    <name evidence="1" type="primary">DXS</name>
</gene>
<feature type="non-terminal residue" evidence="1">
    <location>
        <position position="1"/>
    </location>
</feature>
<evidence type="ECO:0000313" key="1">
    <source>
        <dbReference type="EMBL" id="CAX83743.1"/>
    </source>
</evidence>
<organism evidence="1">
    <name type="scientific">Populus canescens</name>
    <name type="common">Grey poplar</name>
    <name type="synonym">Populus tremula x Populus alba</name>
    <dbReference type="NCBI Taxonomy" id="80863"/>
    <lineage>
        <taxon>Eukaryota</taxon>
        <taxon>Viridiplantae</taxon>
        <taxon>Streptophyta</taxon>
        <taxon>Embryophyta</taxon>
        <taxon>Tracheophyta</taxon>
        <taxon>Spermatophyta</taxon>
        <taxon>Magnoliopsida</taxon>
        <taxon>eudicotyledons</taxon>
        <taxon>Gunneridae</taxon>
        <taxon>Pentapetalae</taxon>
        <taxon>rosids</taxon>
        <taxon>fabids</taxon>
        <taxon>Malpighiales</taxon>
        <taxon>Salicaceae</taxon>
        <taxon>Saliceae</taxon>
        <taxon>Populus</taxon>
    </lineage>
</organism>
<dbReference type="EMBL" id="FN356201">
    <property type="protein sequence ID" value="CAX83743.1"/>
    <property type="molecule type" value="mRNA"/>
</dbReference>
<sequence length="67" mass="7730">ACHESDIKSSTMCGTICSNQPSSVHCESYWKFLQIHIMYHLVICPLQERRVDCTKRFKTFTGKSCSK</sequence>
<proteinExistence type="evidence at transcript level"/>
<name>C1LZ12_POPCN</name>
<accession>C1LZ12</accession>
<reference evidence="1" key="1">
    <citation type="journal article" date="2010" name="Plant Mol. Biol.">
        <title>RNAi-mediated suppression of isoprene emission in poplar transiently impacts phenolic metabolism under high temperature and high light intensities: a transcriptomic and metabolomic analysis.</title>
        <authorList>
            <person name="Behnke K."/>
            <person name="Kaiser A."/>
            <person name="Zimmer I."/>
            <person name="Bruggemann N."/>
            <person name="Janz D."/>
            <person name="Polle A."/>
            <person name="Hampp R."/>
            <person name="Hansch R."/>
            <person name="Popko J."/>
            <person name="Schmitt-Kopplin P."/>
            <person name="Ehlting B."/>
            <person name="Rennenberg H."/>
            <person name="Barta C."/>
            <person name="Loreto F."/>
            <person name="Schnitzler J.P."/>
        </authorList>
    </citation>
    <scope>NUCLEOTIDE SEQUENCE</scope>
    <source>
        <strain evidence="1">7171-B4</strain>
        <tissue evidence="1">Leaf</tissue>
    </source>
</reference>
<protein>
    <submittedName>
        <fullName evidence="1">1-deoxy-D-xylulose-5-phosphate synthase</fullName>
    </submittedName>
</protein>
<feature type="non-terminal residue" evidence="1">
    <location>
        <position position="67"/>
    </location>
</feature>
<dbReference type="AlphaFoldDB" id="C1LZ12"/>